<feature type="compositionally biased region" description="Low complexity" evidence="1">
    <location>
        <begin position="310"/>
        <end position="334"/>
    </location>
</feature>
<feature type="compositionally biased region" description="Gly residues" evidence="1">
    <location>
        <begin position="1237"/>
        <end position="1253"/>
    </location>
</feature>
<feature type="compositionally biased region" description="Low complexity" evidence="1">
    <location>
        <begin position="573"/>
        <end position="603"/>
    </location>
</feature>
<feature type="compositionally biased region" description="Low complexity" evidence="1">
    <location>
        <begin position="200"/>
        <end position="217"/>
    </location>
</feature>
<feature type="compositionally biased region" description="Basic residues" evidence="1">
    <location>
        <begin position="364"/>
        <end position="379"/>
    </location>
</feature>
<feature type="compositionally biased region" description="Basic and acidic residues" evidence="1">
    <location>
        <begin position="161"/>
        <end position="175"/>
    </location>
</feature>
<feature type="compositionally biased region" description="Basic and acidic residues" evidence="1">
    <location>
        <begin position="218"/>
        <end position="232"/>
    </location>
</feature>
<organism evidence="2 3">
    <name type="scientific">Prorocentrum cordatum</name>
    <dbReference type="NCBI Taxonomy" id="2364126"/>
    <lineage>
        <taxon>Eukaryota</taxon>
        <taxon>Sar</taxon>
        <taxon>Alveolata</taxon>
        <taxon>Dinophyceae</taxon>
        <taxon>Prorocentrales</taxon>
        <taxon>Prorocentraceae</taxon>
        <taxon>Prorocentrum</taxon>
    </lineage>
</organism>
<name>A0ABN9TNG4_9DINO</name>
<feature type="compositionally biased region" description="Low complexity" evidence="1">
    <location>
        <begin position="89"/>
        <end position="102"/>
    </location>
</feature>
<feature type="compositionally biased region" description="Basic and acidic residues" evidence="1">
    <location>
        <begin position="445"/>
        <end position="454"/>
    </location>
</feature>
<feature type="compositionally biased region" description="Low complexity" evidence="1">
    <location>
        <begin position="535"/>
        <end position="554"/>
    </location>
</feature>
<accession>A0ABN9TNG4</accession>
<feature type="compositionally biased region" description="Gly residues" evidence="1">
    <location>
        <begin position="792"/>
        <end position="803"/>
    </location>
</feature>
<gene>
    <name evidence="2" type="ORF">PCOR1329_LOCUS40775</name>
</gene>
<sequence length="1328" mass="137590">MAPGAEDAAAGGGASPDGEGSRAPSKSRLPSRYKKHQHRATAAARREARGPRGQGGRPHDAEDGEGGAGAHWSKVARLPLRPPGAEGGHTTTRHSSSCSSRRPFGDDLQGARSDEDGVPQRPSQPPSAPPQQWPPSDAKYAAARLSRQLAGHFSNRSSRRPSRDDPEVALSDHGRVLQRRSQPSAGHEAPWPSGDAEGTAARGSGQSAGHSSSSSGRARSDHDGAPQRRGSIELELGGSSGRPFVEDLGHRAPARTRAPRRRGAASRPPAPRAAARGARLRTARGTPARRGARRRGTACRSWRQRRGRQAARPPATAAVCRGSRAAGCPAGKRRAAAAAARAAARAAEAAGAAAAAAAGGRRLSQPRRRASRGLSRRRTVGGPEAAPPAGAALTAGGATGRPSPASSARTARCAGCSWARRTGEGRHAPRARPVPGEGGEEGPPEEARRADRRAARQGHRVPRAGRGRGRGRPWRHCRKPGPDVRRAAGRLDPVRGCRARDGRGRRRRGPSVGEGVGAHQRPHGVGEGGRRAGRAQRAPPRGRSPAAGFAPPRGRAGGPAGVGGDRRGRPDCAAGRAGRAQRAPPRGRSSLAGAAPPRGRAAASGGGPAGSGGGRRRWRSECPQPGDRRAGRAQGGTADGLPGGAVPGPAGGDVHGVLPLEKQGDVPLEGRGLVPGRHDPGPRHAGRQQAGVVGLCSAVAAHGDGLGLRATPRLALRPAGPRGGPVPGARRARRGPAASGPAAPLRGDVRLRGRRGGLGRGVPGALRGEWLGVRGGPGRSAVCAVGERRGGGHQVRGRGGAGDAGRARRPRAHRPAASGRARVAHAPQQAVPRERSLPRAGRPLSRVARLSRAEALRRALGLRRRRPPVEPRLRGRLPGARLGAAGRGDPVAVRPPAQRPGALRPPPLQRRAARGAGDRAACRAAAARGPPGVVPLAQPRRRALKTPLCARRRGRAALGAAAGRRGRGRLGGFAQALVRVLAAQKSDAHGICSDGARAVLEFELSPYMQSRRRVCEVGTGRKFTPGCLLGAGPEIKLVAERALPSVAPPFTSTVMSHKGFQYGPKGKGHLHNGDAWEFFQRRRSNRAHLAQVQLRTQRRRLYALERMPSFNALCLESVEPAKLSSPRPLSDPVPLTGASRSWNDPLPVENGRQAEAGGPHAGATAPCEWLRRSLLEERAAVARDLLARHAALVAGLCAPAAGGPPRLAWSVAEAAQGGATSRAHLREARAASWDPEQGGGGTPGCAHVVGGGGADHRLAGEPGGGAAASTSRHRGRALRSTAGSSEQRAHNRSERASEASGRGSMRWSDVLDTANQKTWFAKHTASSN</sequence>
<feature type="compositionally biased region" description="Low complexity" evidence="1">
    <location>
        <begin position="380"/>
        <end position="396"/>
    </location>
</feature>
<feature type="region of interest" description="Disordered" evidence="1">
    <location>
        <begin position="1220"/>
        <end position="1309"/>
    </location>
</feature>
<feature type="compositionally biased region" description="Gly residues" evidence="1">
    <location>
        <begin position="633"/>
        <end position="654"/>
    </location>
</feature>
<feature type="compositionally biased region" description="Low complexity" evidence="1">
    <location>
        <begin position="876"/>
        <end position="902"/>
    </location>
</feature>
<feature type="compositionally biased region" description="Basic residues" evidence="1">
    <location>
        <begin position="290"/>
        <end position="309"/>
    </location>
</feature>
<feature type="compositionally biased region" description="Basic residues" evidence="1">
    <location>
        <begin position="252"/>
        <end position="264"/>
    </location>
</feature>
<feature type="compositionally biased region" description="Basic residues" evidence="1">
    <location>
        <begin position="29"/>
        <end position="39"/>
    </location>
</feature>
<feature type="compositionally biased region" description="Basic and acidic residues" evidence="1">
    <location>
        <begin position="492"/>
        <end position="502"/>
    </location>
</feature>
<feature type="region of interest" description="Disordered" evidence="1">
    <location>
        <begin position="866"/>
        <end position="935"/>
    </location>
</feature>
<dbReference type="EMBL" id="CAUYUJ010014915">
    <property type="protein sequence ID" value="CAK0847607.1"/>
    <property type="molecule type" value="Genomic_DNA"/>
</dbReference>
<evidence type="ECO:0000313" key="2">
    <source>
        <dbReference type="EMBL" id="CAK0847607.1"/>
    </source>
</evidence>
<protein>
    <submittedName>
        <fullName evidence="2">Uncharacterized protein</fullName>
    </submittedName>
</protein>
<feature type="compositionally biased region" description="Gly residues" evidence="1">
    <location>
        <begin position="604"/>
        <end position="613"/>
    </location>
</feature>
<dbReference type="Proteomes" id="UP001189429">
    <property type="component" value="Unassembled WGS sequence"/>
</dbReference>
<evidence type="ECO:0000313" key="3">
    <source>
        <dbReference type="Proteomes" id="UP001189429"/>
    </source>
</evidence>
<proteinExistence type="predicted"/>
<evidence type="ECO:0000256" key="1">
    <source>
        <dbReference type="SAM" id="MobiDB-lite"/>
    </source>
</evidence>
<feature type="compositionally biased region" description="Low complexity" evidence="1">
    <location>
        <begin position="346"/>
        <end position="363"/>
    </location>
</feature>
<feature type="compositionally biased region" description="Basic residues" evidence="1">
    <location>
        <begin position="455"/>
        <end position="479"/>
    </location>
</feature>
<feature type="region of interest" description="Disordered" evidence="1">
    <location>
        <begin position="1"/>
        <end position="334"/>
    </location>
</feature>
<feature type="compositionally biased region" description="Basic and acidic residues" evidence="1">
    <location>
        <begin position="1287"/>
        <end position="1297"/>
    </location>
</feature>
<comment type="caution">
    <text evidence="2">The sequence shown here is derived from an EMBL/GenBank/DDBJ whole genome shotgun (WGS) entry which is preliminary data.</text>
</comment>
<feature type="region of interest" description="Disordered" evidence="1">
    <location>
        <begin position="715"/>
        <end position="756"/>
    </location>
</feature>
<feature type="region of interest" description="Disordered" evidence="1">
    <location>
        <begin position="1122"/>
        <end position="1161"/>
    </location>
</feature>
<feature type="region of interest" description="Disordered" evidence="1">
    <location>
        <begin position="346"/>
        <end position="659"/>
    </location>
</feature>
<reference evidence="2" key="1">
    <citation type="submission" date="2023-10" db="EMBL/GenBank/DDBJ databases">
        <authorList>
            <person name="Chen Y."/>
            <person name="Shah S."/>
            <person name="Dougan E. K."/>
            <person name="Thang M."/>
            <person name="Chan C."/>
        </authorList>
    </citation>
    <scope>NUCLEOTIDE SEQUENCE [LARGE SCALE GENOMIC DNA]</scope>
</reference>
<feature type="compositionally biased region" description="Pro residues" evidence="1">
    <location>
        <begin position="122"/>
        <end position="133"/>
    </location>
</feature>
<feature type="region of interest" description="Disordered" evidence="1">
    <location>
        <begin position="788"/>
        <end position="842"/>
    </location>
</feature>
<feature type="compositionally biased region" description="Low complexity" evidence="1">
    <location>
        <begin position="735"/>
        <end position="746"/>
    </location>
</feature>
<keyword evidence="3" id="KW-1185">Reference proteome</keyword>